<dbReference type="VEuPathDB" id="TriTrypDB:BSAL_48465"/>
<proteinExistence type="predicted"/>
<keyword evidence="2" id="KW-1185">Reference proteome</keyword>
<evidence type="ECO:0000313" key="1">
    <source>
        <dbReference type="EMBL" id="CUI15570.1"/>
    </source>
</evidence>
<protein>
    <submittedName>
        <fullName evidence="1">Uncharacterized protein</fullName>
    </submittedName>
</protein>
<dbReference type="Proteomes" id="UP000051952">
    <property type="component" value="Unassembled WGS sequence"/>
</dbReference>
<sequence length="326" mass="35745">MEAADSPTSLFASLDHRGLREPPSLFNISVHAHQNVHDRDGEPLPPQPYVTLRATRFVTRTETAVFAVVIEVVGHQALTLTDPTTDKCCGCYATVERHHATESAPSMVNVTRSTCSLWRTAAQAKVFLDMIAAISGICSLTTDGSEAWAVAGRNDQLTFPCIALHRGSMGINQFHREQHQWSRAVTFATRGRDGVYQSKLESAEKINFADSSKYPSRIVPCTYASHPQVLLARRLLEDVAALKVTLLRLDVAWRSFTNNNITPTMTVWEHAREADAFALSLPAAVSFQMVPISWTVATRSPSASAEARVAEPPMTMAGWTVTSPPT</sequence>
<name>A0A0S4KIP2_BODSA</name>
<accession>A0A0S4KIP2</accession>
<dbReference type="EMBL" id="CYKH01002252">
    <property type="protein sequence ID" value="CUI15570.1"/>
    <property type="molecule type" value="Genomic_DNA"/>
</dbReference>
<evidence type="ECO:0000313" key="2">
    <source>
        <dbReference type="Proteomes" id="UP000051952"/>
    </source>
</evidence>
<reference evidence="2" key="1">
    <citation type="submission" date="2015-09" db="EMBL/GenBank/DDBJ databases">
        <authorList>
            <consortium name="Pathogen Informatics"/>
        </authorList>
    </citation>
    <scope>NUCLEOTIDE SEQUENCE [LARGE SCALE GENOMIC DNA]</scope>
    <source>
        <strain evidence="2">Lake Konstanz</strain>
    </source>
</reference>
<organism evidence="1 2">
    <name type="scientific">Bodo saltans</name>
    <name type="common">Flagellated protozoan</name>
    <dbReference type="NCBI Taxonomy" id="75058"/>
    <lineage>
        <taxon>Eukaryota</taxon>
        <taxon>Discoba</taxon>
        <taxon>Euglenozoa</taxon>
        <taxon>Kinetoplastea</taxon>
        <taxon>Metakinetoplastina</taxon>
        <taxon>Eubodonida</taxon>
        <taxon>Bodonidae</taxon>
        <taxon>Bodo</taxon>
    </lineage>
</organism>
<gene>
    <name evidence="1" type="ORF">BSAL_48465</name>
</gene>
<dbReference type="AlphaFoldDB" id="A0A0S4KIP2"/>